<evidence type="ECO:0000313" key="1">
    <source>
        <dbReference type="EMBL" id="ACJ85093.1"/>
    </source>
</evidence>
<name>B8XX96_9VIRU</name>
<accession>B8XX96</accession>
<organism evidence="1">
    <name type="scientific">Hollyhock leaf crumple virus satellite DNA beta</name>
    <dbReference type="NCBI Taxonomy" id="574217"/>
    <lineage>
        <taxon>Viruses</taxon>
        <taxon>Viruses incertae sedis</taxon>
        <taxon>Tolecusatellitidae</taxon>
        <taxon>Betasatellite</taxon>
    </lineage>
</organism>
<proteinExistence type="predicted"/>
<sequence>MIVSPEIGERMLTFSAHLHAPLISAF</sequence>
<dbReference type="EMBL" id="FJ455516">
    <property type="protein sequence ID" value="ACJ85093.1"/>
    <property type="molecule type" value="Genomic_DNA"/>
</dbReference>
<protein>
    <submittedName>
        <fullName evidence="1">ORF1</fullName>
    </submittedName>
</protein>
<reference evidence="1" key="1">
    <citation type="submission" date="2008-11" db="EMBL/GenBank/DDBJ databases">
        <title>Diversity of begomoviruses in Egypt.</title>
        <authorList>
            <person name="Abdel-Salam A.M."/>
            <person name="Rehman M.M."/>
        </authorList>
    </citation>
    <scope>NUCLEOTIDE SEQUENCE</scope>
</reference>